<keyword evidence="2" id="KW-0663">Pyridoxal phosphate</keyword>
<evidence type="ECO:0000313" key="5">
    <source>
        <dbReference type="Proteomes" id="UP001152885"/>
    </source>
</evidence>
<dbReference type="InterPro" id="IPR004839">
    <property type="entry name" value="Aminotransferase_I/II_large"/>
</dbReference>
<dbReference type="Gene3D" id="3.90.1150.10">
    <property type="entry name" value="Aspartate Aminotransferase, domain 1"/>
    <property type="match status" value="1"/>
</dbReference>
<dbReference type="InterPro" id="IPR004838">
    <property type="entry name" value="NHTrfase_class1_PyrdxlP-BS"/>
</dbReference>
<gene>
    <name evidence="4" type="ORF">CANVERA_P0020</name>
</gene>
<organism evidence="4 5">
    <name type="scientific">Candida verbasci</name>
    <dbReference type="NCBI Taxonomy" id="1227364"/>
    <lineage>
        <taxon>Eukaryota</taxon>
        <taxon>Fungi</taxon>
        <taxon>Dikarya</taxon>
        <taxon>Ascomycota</taxon>
        <taxon>Saccharomycotina</taxon>
        <taxon>Pichiomycetes</taxon>
        <taxon>Debaryomycetaceae</taxon>
        <taxon>Candida/Lodderomyces clade</taxon>
        <taxon>Candida</taxon>
    </lineage>
</organism>
<dbReference type="GO" id="GO:0030170">
    <property type="term" value="F:pyridoxal phosphate binding"/>
    <property type="evidence" value="ECO:0007669"/>
    <property type="project" value="InterPro"/>
</dbReference>
<dbReference type="InterPro" id="IPR015422">
    <property type="entry name" value="PyrdxlP-dep_Trfase_small"/>
</dbReference>
<dbReference type="Proteomes" id="UP001152885">
    <property type="component" value="Unassembled WGS sequence"/>
</dbReference>
<dbReference type="PANTHER" id="PTHR43510">
    <property type="entry name" value="AMINOTRANSFERASE FUNCTION, HYPOTHETICAL (EUROFUNG)"/>
    <property type="match status" value="1"/>
</dbReference>
<dbReference type="PANTHER" id="PTHR43510:SF1">
    <property type="entry name" value="AMINOTRANSFERASE FUNCTION, HYPOTHETICAL (EUROFUNG)"/>
    <property type="match status" value="1"/>
</dbReference>
<comment type="caution">
    <text evidence="4">The sequence shown here is derived from an EMBL/GenBank/DDBJ whole genome shotgun (WGS) entry which is preliminary data.</text>
</comment>
<dbReference type="Pfam" id="PF00155">
    <property type="entry name" value="Aminotran_1_2"/>
    <property type="match status" value="1"/>
</dbReference>
<evidence type="ECO:0000256" key="1">
    <source>
        <dbReference type="ARBA" id="ARBA00007441"/>
    </source>
</evidence>
<dbReference type="AlphaFoldDB" id="A0A9W4XAX7"/>
<dbReference type="Gene3D" id="3.40.640.10">
    <property type="entry name" value="Type I PLP-dependent aspartate aminotransferase-like (Major domain)"/>
    <property type="match status" value="1"/>
</dbReference>
<name>A0A9W4XAX7_9ASCO</name>
<protein>
    <recommendedName>
        <fullName evidence="3">Aminotransferase class I/classII large domain-containing protein</fullName>
    </recommendedName>
</protein>
<dbReference type="InterPro" id="IPR015421">
    <property type="entry name" value="PyrdxlP-dep_Trfase_major"/>
</dbReference>
<dbReference type="PROSITE" id="PS00105">
    <property type="entry name" value="AA_TRANSFER_CLASS_1"/>
    <property type="match status" value="1"/>
</dbReference>
<dbReference type="OrthoDB" id="7042322at2759"/>
<reference evidence="4" key="1">
    <citation type="submission" date="2022-12" db="EMBL/GenBank/DDBJ databases">
        <authorList>
            <person name="Brejova B."/>
        </authorList>
    </citation>
    <scope>NUCLEOTIDE SEQUENCE</scope>
</reference>
<evidence type="ECO:0000256" key="2">
    <source>
        <dbReference type="ARBA" id="ARBA00022898"/>
    </source>
</evidence>
<feature type="domain" description="Aminotransferase class I/classII large" evidence="3">
    <location>
        <begin position="58"/>
        <end position="364"/>
    </location>
</feature>
<dbReference type="GO" id="GO:0003824">
    <property type="term" value="F:catalytic activity"/>
    <property type="evidence" value="ECO:0007669"/>
    <property type="project" value="InterPro"/>
</dbReference>
<evidence type="ECO:0000259" key="3">
    <source>
        <dbReference type="Pfam" id="PF00155"/>
    </source>
</evidence>
<accession>A0A9W4XAX7</accession>
<comment type="similarity">
    <text evidence="1">Belongs to the class-I pyridoxal-phosphate-dependent aminotransferase family.</text>
</comment>
<dbReference type="EMBL" id="CANTUO010000001">
    <property type="protein sequence ID" value="CAI5755504.1"/>
    <property type="molecule type" value="Genomic_DNA"/>
</dbReference>
<dbReference type="SUPFAM" id="SSF53383">
    <property type="entry name" value="PLP-dependent transferases"/>
    <property type="match status" value="1"/>
</dbReference>
<keyword evidence="5" id="KW-1185">Reference proteome</keyword>
<proteinExistence type="inferred from homology"/>
<evidence type="ECO:0000313" key="4">
    <source>
        <dbReference type="EMBL" id="CAI5755504.1"/>
    </source>
</evidence>
<dbReference type="CDD" id="cd00609">
    <property type="entry name" value="AAT_like"/>
    <property type="match status" value="1"/>
</dbReference>
<dbReference type="InterPro" id="IPR015424">
    <property type="entry name" value="PyrdxlP-dep_Trfase"/>
</dbReference>
<sequence length="381" mass="43553">MVYQEDFEVEQFMDKYETSITNNMAETCCESISINQVFELIQNDLEKSKLVSQLLDTKLTYGHIKGSPELKQSIKQLYETELTSDDIIITNGAIGANFLTLYSIVNPGDKVICVDPTYQQLPSVSKLFSENTVLSWKLKYENNYKLNIDELESFMSQNPKLLIINNPNNPTGAVIDDTQLKKVVEICKKHNVIILCDEVYRPLYTRGIDTPKSIVSYDYDNVISTSSMSKAFSMAGLRLGWIVTKNKEIMKQITSKRDYNMISISMIDDLLAAFALKHYKSILNRNDKLCEKNLKIISDYVENHKYLDFMKPLGGSVCFIKVASKFDTFNLCTTLADEFKTLVVPGEVFNYPGFLRIGFGNSTNDLINGFKQLDKYFEKYE</sequence>